<accession>A0A0W0F8A8</accession>
<evidence type="ECO:0000256" key="1">
    <source>
        <dbReference type="SAM" id="MobiDB-lite"/>
    </source>
</evidence>
<feature type="compositionally biased region" description="Polar residues" evidence="1">
    <location>
        <begin position="259"/>
        <end position="285"/>
    </location>
</feature>
<reference evidence="2 3" key="1">
    <citation type="submission" date="2015-12" db="EMBL/GenBank/DDBJ databases">
        <title>Draft genome sequence of Moniliophthora roreri, the causal agent of frosty pod rot of cacao.</title>
        <authorList>
            <person name="Aime M.C."/>
            <person name="Diaz-Valderrama J.R."/>
            <person name="Kijpornyongpan T."/>
            <person name="Phillips-Mora W."/>
        </authorList>
    </citation>
    <scope>NUCLEOTIDE SEQUENCE [LARGE SCALE GENOMIC DNA]</scope>
    <source>
        <strain evidence="2 3">MCA 2952</strain>
    </source>
</reference>
<gene>
    <name evidence="2" type="ORF">WG66_14847</name>
</gene>
<dbReference type="EMBL" id="LATX01002211">
    <property type="protein sequence ID" value="KTB32575.1"/>
    <property type="molecule type" value="Genomic_DNA"/>
</dbReference>
<comment type="caution">
    <text evidence="2">The sequence shown here is derived from an EMBL/GenBank/DDBJ whole genome shotgun (WGS) entry which is preliminary data.</text>
</comment>
<evidence type="ECO:0000313" key="2">
    <source>
        <dbReference type="EMBL" id="KTB32575.1"/>
    </source>
</evidence>
<organism evidence="2 3">
    <name type="scientific">Moniliophthora roreri</name>
    <name type="common">Frosty pod rot fungus</name>
    <name type="synonym">Monilia roreri</name>
    <dbReference type="NCBI Taxonomy" id="221103"/>
    <lineage>
        <taxon>Eukaryota</taxon>
        <taxon>Fungi</taxon>
        <taxon>Dikarya</taxon>
        <taxon>Basidiomycota</taxon>
        <taxon>Agaricomycotina</taxon>
        <taxon>Agaricomycetes</taxon>
        <taxon>Agaricomycetidae</taxon>
        <taxon>Agaricales</taxon>
        <taxon>Marasmiineae</taxon>
        <taxon>Marasmiaceae</taxon>
        <taxon>Moniliophthora</taxon>
    </lineage>
</organism>
<protein>
    <submittedName>
        <fullName evidence="2">Uncharacterized protein</fullName>
    </submittedName>
</protein>
<dbReference type="AlphaFoldDB" id="A0A0W0F8A8"/>
<name>A0A0W0F8A8_MONRR</name>
<evidence type="ECO:0000313" key="3">
    <source>
        <dbReference type="Proteomes" id="UP000054988"/>
    </source>
</evidence>
<proteinExistence type="predicted"/>
<dbReference type="Proteomes" id="UP000054988">
    <property type="component" value="Unassembled WGS sequence"/>
</dbReference>
<sequence length="375" mass="41825">MDPSRGQVYARVLYPLNYGVPLWFPDPNNNDADDFPPKHRETGVRVGDVGILASDGHFYFLFNVCSDPTDRSTQWKVPRDFEQLRRGNPTSTRSHQGEFGREVISRIDDKKVTVDVGLEGEAPGMPPSGGVEFKFEFSEGIGAVLALPDGADSKKAHNISAFETHAKEHAHEWYFFVNAVLGLKAENGSLYLVTGTIKSHTWEMATVRNLVRNRSISLFLDTGVGVGGWLSVSKEHRTGTSFAHHASQHPRPRDGPPSNDETSPLSHQVTPRNQPLSNDETSSPSPQVPPREMHGPNNQTLFVHGFQISVKEPKWLQQQGAVKVVDSKNSTHRLLEEQRNAPYSSLYGTDKETLQDYIQSQPSGFLSHLRSFFGW</sequence>
<feature type="region of interest" description="Disordered" evidence="1">
    <location>
        <begin position="240"/>
        <end position="298"/>
    </location>
</feature>